<comment type="caution">
    <text evidence="4">The sequence shown here is derived from an EMBL/GenBank/DDBJ whole genome shotgun (WGS) entry which is preliminary data.</text>
</comment>
<dbReference type="Gene3D" id="2.40.100.10">
    <property type="entry name" value="Cyclophilin-like"/>
    <property type="match status" value="1"/>
</dbReference>
<keyword evidence="2" id="KW-0472">Membrane</keyword>
<dbReference type="Proteomes" id="UP000428333">
    <property type="component" value="Linkage Group LG11"/>
</dbReference>
<feature type="non-terminal residue" evidence="4">
    <location>
        <position position="1"/>
    </location>
</feature>
<name>A0A6A4L3Z1_9ERIC</name>
<dbReference type="EMBL" id="QEFC01003128">
    <property type="protein sequence ID" value="KAE9449747.1"/>
    <property type="molecule type" value="Genomic_DNA"/>
</dbReference>
<evidence type="ECO:0000259" key="3">
    <source>
        <dbReference type="PROSITE" id="PS50072"/>
    </source>
</evidence>
<dbReference type="GO" id="GO:0006457">
    <property type="term" value="P:protein folding"/>
    <property type="evidence" value="ECO:0007669"/>
    <property type="project" value="TreeGrafter"/>
</dbReference>
<keyword evidence="2" id="KW-0812">Transmembrane</keyword>
<reference evidence="4 5" key="1">
    <citation type="journal article" date="2019" name="Genome Biol. Evol.">
        <title>The Rhododendron genome and chromosomal organization provide insight into shared whole-genome duplications across the heath family (Ericaceae).</title>
        <authorList>
            <person name="Soza V.L."/>
            <person name="Lindsley D."/>
            <person name="Waalkes A."/>
            <person name="Ramage E."/>
            <person name="Patwardhan R.P."/>
            <person name="Burton J.N."/>
            <person name="Adey A."/>
            <person name="Kumar A."/>
            <person name="Qiu R."/>
            <person name="Shendure J."/>
            <person name="Hall B."/>
        </authorList>
    </citation>
    <scope>NUCLEOTIDE SEQUENCE [LARGE SCALE GENOMIC DNA]</scope>
    <source>
        <strain evidence="4">RSF 1966-606</strain>
    </source>
</reference>
<feature type="domain" description="PPIase cyclophilin-type" evidence="3">
    <location>
        <begin position="7"/>
        <end position="55"/>
    </location>
</feature>
<evidence type="ECO:0000313" key="4">
    <source>
        <dbReference type="EMBL" id="KAE9449747.1"/>
    </source>
</evidence>
<dbReference type="InterPro" id="IPR002130">
    <property type="entry name" value="Cyclophilin-type_PPIase_dom"/>
</dbReference>
<proteinExistence type="inferred from homology"/>
<dbReference type="Pfam" id="PF00160">
    <property type="entry name" value="Pro_isomerase"/>
    <property type="match status" value="1"/>
</dbReference>
<comment type="similarity">
    <text evidence="1">Belongs to the cyclophilin-type PPIase family.</text>
</comment>
<dbReference type="PANTHER" id="PTHR11071">
    <property type="entry name" value="PEPTIDYL-PROLYL CIS-TRANS ISOMERASE"/>
    <property type="match status" value="1"/>
</dbReference>
<accession>A0A6A4L3Z1</accession>
<evidence type="ECO:0000313" key="5">
    <source>
        <dbReference type="Proteomes" id="UP000428333"/>
    </source>
</evidence>
<sequence>MAKPRCFLDVSIGGELEGRIVVELYNDVVPKTTENFRALCTGEKGIGPNTGVPLHFKFGEAAALPVSVGPCFTLIMVFKMLRNLTPVSLVIIHCRIPIIEQNGIIALFVASVGNPVTGDPRLTPASLLVADSCAFGLIQLDIAGLCYILLLLCGLWFLRLLLHWRCWVTVGHVGFEQ</sequence>
<feature type="transmembrane region" description="Helical" evidence="2">
    <location>
        <begin position="134"/>
        <end position="158"/>
    </location>
</feature>
<dbReference type="GO" id="GO:0003755">
    <property type="term" value="F:peptidyl-prolyl cis-trans isomerase activity"/>
    <property type="evidence" value="ECO:0007669"/>
    <property type="project" value="InterPro"/>
</dbReference>
<evidence type="ECO:0000256" key="1">
    <source>
        <dbReference type="ARBA" id="ARBA00007365"/>
    </source>
</evidence>
<dbReference type="GO" id="GO:0005737">
    <property type="term" value="C:cytoplasm"/>
    <property type="evidence" value="ECO:0007669"/>
    <property type="project" value="TreeGrafter"/>
</dbReference>
<dbReference type="GO" id="GO:0016018">
    <property type="term" value="F:cyclosporin A binding"/>
    <property type="evidence" value="ECO:0007669"/>
    <property type="project" value="TreeGrafter"/>
</dbReference>
<keyword evidence="5" id="KW-1185">Reference proteome</keyword>
<evidence type="ECO:0000256" key="2">
    <source>
        <dbReference type="SAM" id="Phobius"/>
    </source>
</evidence>
<dbReference type="PANTHER" id="PTHR11071:SF561">
    <property type="entry name" value="PEPTIDYL-PROLYL CIS-TRANS ISOMERASE D-RELATED"/>
    <property type="match status" value="1"/>
</dbReference>
<gene>
    <name evidence="4" type="ORF">C3L33_18355</name>
</gene>
<keyword evidence="2" id="KW-1133">Transmembrane helix</keyword>
<dbReference type="AlphaFoldDB" id="A0A6A4L3Z1"/>
<dbReference type="OrthoDB" id="1935956at2759"/>
<protein>
    <recommendedName>
        <fullName evidence="3">PPIase cyclophilin-type domain-containing protein</fullName>
    </recommendedName>
</protein>
<dbReference type="InterPro" id="IPR029000">
    <property type="entry name" value="Cyclophilin-like_dom_sf"/>
</dbReference>
<dbReference type="SUPFAM" id="SSF50891">
    <property type="entry name" value="Cyclophilin-like"/>
    <property type="match status" value="1"/>
</dbReference>
<organism evidence="4 5">
    <name type="scientific">Rhododendron williamsianum</name>
    <dbReference type="NCBI Taxonomy" id="262921"/>
    <lineage>
        <taxon>Eukaryota</taxon>
        <taxon>Viridiplantae</taxon>
        <taxon>Streptophyta</taxon>
        <taxon>Embryophyta</taxon>
        <taxon>Tracheophyta</taxon>
        <taxon>Spermatophyta</taxon>
        <taxon>Magnoliopsida</taxon>
        <taxon>eudicotyledons</taxon>
        <taxon>Gunneridae</taxon>
        <taxon>Pentapetalae</taxon>
        <taxon>asterids</taxon>
        <taxon>Ericales</taxon>
        <taxon>Ericaceae</taxon>
        <taxon>Ericoideae</taxon>
        <taxon>Rhodoreae</taxon>
        <taxon>Rhododendron</taxon>
    </lineage>
</organism>
<dbReference type="PROSITE" id="PS50072">
    <property type="entry name" value="CSA_PPIASE_2"/>
    <property type="match status" value="1"/>
</dbReference>